<evidence type="ECO:0000313" key="2">
    <source>
        <dbReference type="Proteomes" id="UP001153332"/>
    </source>
</evidence>
<name>A0ACC2JLL4_9PEZI</name>
<dbReference type="EMBL" id="JAPUUL010001189">
    <property type="protein sequence ID" value="KAJ8128093.1"/>
    <property type="molecule type" value="Genomic_DNA"/>
</dbReference>
<reference evidence="1" key="1">
    <citation type="submission" date="2022-12" db="EMBL/GenBank/DDBJ databases">
        <title>Genome Sequence of Lasiodiplodia mahajangana.</title>
        <authorList>
            <person name="Buettner E."/>
        </authorList>
    </citation>
    <scope>NUCLEOTIDE SEQUENCE</scope>
    <source>
        <strain evidence="1">VT137</strain>
    </source>
</reference>
<protein>
    <submittedName>
        <fullName evidence="1">Uncharacterized protein</fullName>
    </submittedName>
</protein>
<organism evidence="1 2">
    <name type="scientific">Lasiodiplodia mahajangana</name>
    <dbReference type="NCBI Taxonomy" id="1108764"/>
    <lineage>
        <taxon>Eukaryota</taxon>
        <taxon>Fungi</taxon>
        <taxon>Dikarya</taxon>
        <taxon>Ascomycota</taxon>
        <taxon>Pezizomycotina</taxon>
        <taxon>Dothideomycetes</taxon>
        <taxon>Dothideomycetes incertae sedis</taxon>
        <taxon>Botryosphaeriales</taxon>
        <taxon>Botryosphaeriaceae</taxon>
        <taxon>Lasiodiplodia</taxon>
    </lineage>
</organism>
<sequence>MADAIAEATAKLVLDDVTGEMVSKNELKKRTQKRAKKAATEKAKAAAAATGGQDSNKQNAPKPKPKQEESAIDPEAIFKLGFLDEVFKENPKTPVMTRFPPEPNGFLHIGHAKAICINFGFAKYHGGETYLRMDDTNPEAEEEKYFVAIEEMVQWLGFTPRAVTYSSDHFQRLYDLAEKLIELDKAYVCHCNDEEIKAQRGGENHGPRFRCSHAEQTIEINLTEFRGMRDGKYKPREAFLRMKQDIEDGNPQMWDLAAYRVLDKPHHRTGSKWRIYPTLGVYEPMQREYGRLSITGTVLSKRKIMKLVDNKIVRGWDDPRLFTLIAIKRRGVPPGAIVEFVSELGVTTAPSVIQISRFEQTVRRYLERTVPRLMLVLDPVPVVIEDAEEVEVDVPFSPKNPQMGSHKLKFTPTVYIDRSDFREVDSKDYFRLAPNKTVGLLQAPYPIKAVSFTKDDATGQVTEIRAVFDKETKKPKTFIQWVPSGSREVEVRIHNSLFKSEKPDDAEGGLLE</sequence>
<comment type="caution">
    <text evidence="1">The sequence shown here is derived from an EMBL/GenBank/DDBJ whole genome shotgun (WGS) entry which is preliminary data.</text>
</comment>
<accession>A0ACC2JLL4</accession>
<gene>
    <name evidence="1" type="ORF">O1611_g5542</name>
</gene>
<dbReference type="Proteomes" id="UP001153332">
    <property type="component" value="Unassembled WGS sequence"/>
</dbReference>
<evidence type="ECO:0000313" key="1">
    <source>
        <dbReference type="EMBL" id="KAJ8128093.1"/>
    </source>
</evidence>
<proteinExistence type="predicted"/>
<keyword evidence="2" id="KW-1185">Reference proteome</keyword>